<dbReference type="PANTHER" id="PTHR35812:SF1">
    <property type="entry name" value="LIPOPROTEIN"/>
    <property type="match status" value="1"/>
</dbReference>
<name>A0A4R3IET6_9GAMM</name>
<comment type="caution">
    <text evidence="4">The sequence shown here is derived from an EMBL/GenBank/DDBJ whole genome shotgun (WGS) entry which is preliminary data.</text>
</comment>
<feature type="chain" id="PRO_5021024677" evidence="2">
    <location>
        <begin position="26"/>
        <end position="590"/>
    </location>
</feature>
<feature type="region of interest" description="Disordered" evidence="1">
    <location>
        <begin position="405"/>
        <end position="426"/>
    </location>
</feature>
<dbReference type="PROSITE" id="PS51257">
    <property type="entry name" value="PROKAR_LIPOPROTEIN"/>
    <property type="match status" value="1"/>
</dbReference>
<dbReference type="OrthoDB" id="9793251at2"/>
<feature type="compositionally biased region" description="Low complexity" evidence="1">
    <location>
        <begin position="411"/>
        <end position="424"/>
    </location>
</feature>
<evidence type="ECO:0000259" key="3">
    <source>
        <dbReference type="Pfam" id="PF07603"/>
    </source>
</evidence>
<reference evidence="4 5" key="1">
    <citation type="submission" date="2019-03" db="EMBL/GenBank/DDBJ databases">
        <title>Genomic Encyclopedia of Archaeal and Bacterial Type Strains, Phase II (KMG-II): from individual species to whole genera.</title>
        <authorList>
            <person name="Goeker M."/>
        </authorList>
    </citation>
    <scope>NUCLEOTIDE SEQUENCE [LARGE SCALE GENOMIC DNA]</scope>
    <source>
        <strain evidence="4 5">DSM 15388</strain>
    </source>
</reference>
<dbReference type="PANTHER" id="PTHR35812">
    <property type="entry name" value="LIPOPROTEIN"/>
    <property type="match status" value="1"/>
</dbReference>
<dbReference type="Proteomes" id="UP000295793">
    <property type="component" value="Unassembled WGS sequence"/>
</dbReference>
<keyword evidence="2" id="KW-0732">Signal</keyword>
<dbReference type="EMBL" id="SLZR01000002">
    <property type="protein sequence ID" value="TCS43311.1"/>
    <property type="molecule type" value="Genomic_DNA"/>
</dbReference>
<proteinExistence type="predicted"/>
<dbReference type="RefSeq" id="WP_132700133.1">
    <property type="nucleotide sequence ID" value="NZ_SLZR01000002.1"/>
</dbReference>
<feature type="signal peptide" evidence="2">
    <location>
        <begin position="1"/>
        <end position="25"/>
    </location>
</feature>
<feature type="domain" description="Lcl C-terminal" evidence="3">
    <location>
        <begin position="309"/>
        <end position="518"/>
    </location>
</feature>
<dbReference type="AlphaFoldDB" id="A0A4R3IET6"/>
<accession>A0A4R3IET6</accession>
<evidence type="ECO:0000256" key="2">
    <source>
        <dbReference type="SAM" id="SignalP"/>
    </source>
</evidence>
<gene>
    <name evidence="4" type="ORF">BCF53_102338</name>
</gene>
<protein>
    <submittedName>
        <fullName evidence="4">Uncharacterized protein DUF1566</fullName>
    </submittedName>
</protein>
<dbReference type="InterPro" id="IPR011460">
    <property type="entry name" value="Lcl_C"/>
</dbReference>
<evidence type="ECO:0000256" key="1">
    <source>
        <dbReference type="SAM" id="MobiDB-lite"/>
    </source>
</evidence>
<keyword evidence="5" id="KW-1185">Reference proteome</keyword>
<organism evidence="4 5">
    <name type="scientific">Reinekea marinisedimentorum</name>
    <dbReference type="NCBI Taxonomy" id="230495"/>
    <lineage>
        <taxon>Bacteria</taxon>
        <taxon>Pseudomonadati</taxon>
        <taxon>Pseudomonadota</taxon>
        <taxon>Gammaproteobacteria</taxon>
        <taxon>Oceanospirillales</taxon>
        <taxon>Saccharospirillaceae</taxon>
        <taxon>Reinekea</taxon>
    </lineage>
</organism>
<evidence type="ECO:0000313" key="4">
    <source>
        <dbReference type="EMBL" id="TCS43311.1"/>
    </source>
</evidence>
<dbReference type="Pfam" id="PF07603">
    <property type="entry name" value="Lcl_C"/>
    <property type="match status" value="2"/>
</dbReference>
<evidence type="ECO:0000313" key="5">
    <source>
        <dbReference type="Proteomes" id="UP000295793"/>
    </source>
</evidence>
<sequence length="590" mass="63745">MFRNKSVTSASIVMLGFLAVSGCGSDEDDSTEGIDSVTEAASVVTAEASTFTVVDTGLDQCYDGDGQVDDTTGVAYITCPAVGEAFFGQDAQYGEDAELGGSGVAFNFEFETDDGGEIKTITSSYEVSIMFSDTTVTTEEFTWGAVVVDNNTGLMWQAVPDNGRYSYEEAQDYIDGLNDETYQGYSDWRMPTMKELYSIADFSVGWPYLDMDYFVLPTYAESSCFSHDCVADIIDFDAKDEQYWSQFYVGNTYEAGSDGAFGLNHGTGHIKVYPAAISGTMAKAVRAVRGTEDSYGVNSFTLNESDYGNTVTDSATGLMWTQDDSAATDLLAELNRLITEGVVVITDGEDTTEGDVGVIGLLNWQDALAFAENADFGGYDDWRLPNIKELQTIFDYEHAPTAGFYSEDADTSSTESTDGSPSESGDALTWYDGCADELAEGHVAASEAECAARGPAIDTDYFIATSINDVLAAGLAAEVMSADGELYSLYNIVTVQQGLSDYGYYWSSTSTRYGTNDADLNDNTEDNDGYRDTDYAFAWYAAVGSAVNDNGEDYHGAGAIRYDVKDEDSGAVGEDAERIFNFVRLVRDAD</sequence>
<feature type="domain" description="Lcl C-terminal" evidence="3">
    <location>
        <begin position="146"/>
        <end position="289"/>
    </location>
</feature>